<dbReference type="Proteomes" id="UP000183287">
    <property type="component" value="Unassembled WGS sequence"/>
</dbReference>
<dbReference type="RefSeq" id="WP_083398389.1">
    <property type="nucleotide sequence ID" value="NZ_FOUB01000015.1"/>
</dbReference>
<name>A0A1I4NMD7_9PROT</name>
<reference evidence="3" key="1">
    <citation type="submission" date="2016-10" db="EMBL/GenBank/DDBJ databases">
        <authorList>
            <person name="Varghese N."/>
            <person name="Submissions S."/>
        </authorList>
    </citation>
    <scope>NUCLEOTIDE SEQUENCE [LARGE SCALE GENOMIC DNA]</scope>
    <source>
        <strain evidence="3">Nm44</strain>
    </source>
</reference>
<dbReference type="EMBL" id="FOUB01000015">
    <property type="protein sequence ID" value="SFM16621.1"/>
    <property type="molecule type" value="Genomic_DNA"/>
</dbReference>
<evidence type="ECO:0000313" key="2">
    <source>
        <dbReference type="EMBL" id="SFM16621.1"/>
    </source>
</evidence>
<dbReference type="Gene3D" id="3.40.630.10">
    <property type="entry name" value="Zn peptidases"/>
    <property type="match status" value="1"/>
</dbReference>
<accession>A0A1I4NMD7</accession>
<sequence length="295" mass="33946">MTAEIQRTQRLREIIKELATDIGERNLYQYHNLKVAASFIESFFQTHGYTVSRQVYEAKNKEFSNLETQIVGTDRPHEIIILGAHYDTHRRSPGANDNGSAIAAMLELARAYRGKTFSRTLRFVAFTNEESPFTRKSDMGSRVYARQCREQNEKIVAMICLETIGFYSERKGSQRLSLMGMMLPRRGNFIALVGNRSSRKLLSDMDNLFHDHSNIPCKALTLPTNFPGAWSSDHWSFWKEGYPAIMVTDTAPLRYRQYHTPEDTPEIINYEVLTKVVDGLEQVIERLAMRKHNVG</sequence>
<feature type="domain" description="Peptidase M28" evidence="1">
    <location>
        <begin position="69"/>
        <end position="280"/>
    </location>
</feature>
<evidence type="ECO:0000259" key="1">
    <source>
        <dbReference type="Pfam" id="PF04389"/>
    </source>
</evidence>
<gene>
    <name evidence="2" type="ORF">SAMN05421863_101569</name>
</gene>
<protein>
    <submittedName>
        <fullName evidence="2">Peptidase family M28</fullName>
    </submittedName>
</protein>
<dbReference type="AlphaFoldDB" id="A0A1I4NMD7"/>
<dbReference type="PANTHER" id="PTHR12147:SF26">
    <property type="entry name" value="PEPTIDASE M28 DOMAIN-CONTAINING PROTEIN"/>
    <property type="match status" value="1"/>
</dbReference>
<organism evidence="2 3">
    <name type="scientific">Nitrosomonas communis</name>
    <dbReference type="NCBI Taxonomy" id="44574"/>
    <lineage>
        <taxon>Bacteria</taxon>
        <taxon>Pseudomonadati</taxon>
        <taxon>Pseudomonadota</taxon>
        <taxon>Betaproteobacteria</taxon>
        <taxon>Nitrosomonadales</taxon>
        <taxon>Nitrosomonadaceae</taxon>
        <taxon>Nitrosomonas</taxon>
    </lineage>
</organism>
<dbReference type="OrthoDB" id="9789219at2"/>
<dbReference type="GO" id="GO:0006508">
    <property type="term" value="P:proteolysis"/>
    <property type="evidence" value="ECO:0007669"/>
    <property type="project" value="InterPro"/>
</dbReference>
<dbReference type="InterPro" id="IPR045175">
    <property type="entry name" value="M28_fam"/>
</dbReference>
<proteinExistence type="predicted"/>
<dbReference type="GO" id="GO:0008235">
    <property type="term" value="F:metalloexopeptidase activity"/>
    <property type="evidence" value="ECO:0007669"/>
    <property type="project" value="InterPro"/>
</dbReference>
<keyword evidence="3" id="KW-1185">Reference proteome</keyword>
<dbReference type="PANTHER" id="PTHR12147">
    <property type="entry name" value="METALLOPEPTIDASE M28 FAMILY MEMBER"/>
    <property type="match status" value="1"/>
</dbReference>
<dbReference type="InterPro" id="IPR007484">
    <property type="entry name" value="Peptidase_M28"/>
</dbReference>
<evidence type="ECO:0000313" key="3">
    <source>
        <dbReference type="Proteomes" id="UP000183287"/>
    </source>
</evidence>
<dbReference type="Pfam" id="PF04389">
    <property type="entry name" value="Peptidase_M28"/>
    <property type="match status" value="1"/>
</dbReference>
<dbReference type="SUPFAM" id="SSF53187">
    <property type="entry name" value="Zn-dependent exopeptidases"/>
    <property type="match status" value="1"/>
</dbReference>